<dbReference type="EMBL" id="CAEZVE010000084">
    <property type="protein sequence ID" value="CAB4620811.1"/>
    <property type="molecule type" value="Genomic_DNA"/>
</dbReference>
<protein>
    <submittedName>
        <fullName evidence="1">Unannotated protein</fullName>
    </submittedName>
</protein>
<evidence type="ECO:0000313" key="1">
    <source>
        <dbReference type="EMBL" id="CAB4620811.1"/>
    </source>
</evidence>
<accession>A0A6J6I303</accession>
<proteinExistence type="predicted"/>
<organism evidence="1">
    <name type="scientific">freshwater metagenome</name>
    <dbReference type="NCBI Taxonomy" id="449393"/>
    <lineage>
        <taxon>unclassified sequences</taxon>
        <taxon>metagenomes</taxon>
        <taxon>ecological metagenomes</taxon>
    </lineage>
</organism>
<dbReference type="AlphaFoldDB" id="A0A6J6I303"/>
<gene>
    <name evidence="1" type="ORF">UFOPK1931_00521</name>
</gene>
<reference evidence="1" key="1">
    <citation type="submission" date="2020-05" db="EMBL/GenBank/DDBJ databases">
        <authorList>
            <person name="Chiriac C."/>
            <person name="Salcher M."/>
            <person name="Ghai R."/>
            <person name="Kavagutti S V."/>
        </authorList>
    </citation>
    <scope>NUCLEOTIDE SEQUENCE</scope>
</reference>
<name>A0A6J6I303_9ZZZZ</name>
<sequence>MLAGTLEYSLDLTRSLTDSFSANLSISDAISASMGGMICEPVKSNTLYPLSAGGLCEAVTIIPAEQPNSRTANATSGVATSES</sequence>